<evidence type="ECO:0000256" key="1">
    <source>
        <dbReference type="ARBA" id="ARBA00004141"/>
    </source>
</evidence>
<feature type="compositionally biased region" description="Polar residues" evidence="5">
    <location>
        <begin position="117"/>
        <end position="126"/>
    </location>
</feature>
<dbReference type="PANTHER" id="PTHR10783">
    <property type="entry name" value="XENOTROPIC AND POLYTROPIC RETROVIRUS RECEPTOR 1-RELATED"/>
    <property type="match status" value="1"/>
</dbReference>
<feature type="domain" description="EXS" evidence="7">
    <location>
        <begin position="229"/>
        <end position="545"/>
    </location>
</feature>
<dbReference type="EMBL" id="JAAAIM010001166">
    <property type="protein sequence ID" value="KAG0281664.1"/>
    <property type="molecule type" value="Genomic_DNA"/>
</dbReference>
<evidence type="ECO:0000256" key="4">
    <source>
        <dbReference type="ARBA" id="ARBA00023136"/>
    </source>
</evidence>
<sequence>MDIGNIFEEWDFSGTVPLPYRVLLMGCIGIFAWASNLHILTHLRVDVSNLLFNSPPLSGVYTNHPRHSREKYASKSSPIVILYRSIYTLGVAFLFMVLVNMWMYKWVVAGSEPMEQRNTNAKSGSPSLAAGDARGGMGSTGNPRVGIMVPILGYLTIVLMVFIPFNVLFKKERYRFLRSMKKALFSGFKTEVTFGDVILADILTSFARVFGDLAVALCLMFLDRDGSKADACYGSILVPIMTSIPYLIRLRQCLAEYIESNYTVKRHLMNALKYASAFPVIIISSMQKSSKAASMKGLQYNGYFSDNSLFRLWLFFVAVNSFYSFYWDIYHDWSLVQAQPTSSMVSSPNMGVHSRMSSGPLSPTTPKAAPGTFGDINGAANNNNNSGKPPGSPSFNPGNNNNNSNNNSAGIGNGNSNNNSNNNANGSGSLKSSSAYANSRKSSRWSFGYGMRSQLHYEDRLFYIMAVILDFLLRTTWMLKLVSNIQIEEYEGGVFTMECLEVLRRWIWVLFRLESELVKRTLGSHSSESSPSLNPASVGLLMNESDMDGHNSEIMMEDLESWQK</sequence>
<evidence type="ECO:0000313" key="8">
    <source>
        <dbReference type="EMBL" id="KAG0281664.1"/>
    </source>
</evidence>
<keyword evidence="3 6" id="KW-1133">Transmembrane helix</keyword>
<protein>
    <submittedName>
        <fullName evidence="8">Protein-ER retention protein</fullName>
    </submittedName>
</protein>
<reference evidence="8 9" key="1">
    <citation type="journal article" date="2020" name="Fungal Divers.">
        <title>Resolving the Mortierellaceae phylogeny through synthesis of multi-gene phylogenetics and phylogenomics.</title>
        <authorList>
            <person name="Vandepol N."/>
            <person name="Liber J."/>
            <person name="Desiro A."/>
            <person name="Na H."/>
            <person name="Kennedy M."/>
            <person name="Barry K."/>
            <person name="Grigoriev I.V."/>
            <person name="Miller A.N."/>
            <person name="O'Donnell K."/>
            <person name="Stajich J.E."/>
            <person name="Bonito G."/>
        </authorList>
    </citation>
    <scope>NUCLEOTIDE SEQUENCE [LARGE SCALE GENOMIC DNA]</scope>
    <source>
        <strain evidence="8 9">AD045</strain>
    </source>
</reference>
<evidence type="ECO:0000256" key="2">
    <source>
        <dbReference type="ARBA" id="ARBA00022692"/>
    </source>
</evidence>
<evidence type="ECO:0000256" key="3">
    <source>
        <dbReference type="ARBA" id="ARBA00022989"/>
    </source>
</evidence>
<feature type="compositionally biased region" description="Polar residues" evidence="5">
    <location>
        <begin position="344"/>
        <end position="365"/>
    </location>
</feature>
<name>A0ABQ7JN26_9FUNG</name>
<dbReference type="Proteomes" id="UP001194696">
    <property type="component" value="Unassembled WGS sequence"/>
</dbReference>
<comment type="subcellular location">
    <subcellularLocation>
        <location evidence="1">Membrane</location>
        <topology evidence="1">Multi-pass membrane protein</topology>
    </subcellularLocation>
</comment>
<comment type="caution">
    <text evidence="8">The sequence shown here is derived from an EMBL/GenBank/DDBJ whole genome shotgun (WGS) entry which is preliminary data.</text>
</comment>
<accession>A0ABQ7JN26</accession>
<dbReference type="Pfam" id="PF03124">
    <property type="entry name" value="EXS"/>
    <property type="match status" value="1"/>
</dbReference>
<evidence type="ECO:0000259" key="7">
    <source>
        <dbReference type="PROSITE" id="PS51380"/>
    </source>
</evidence>
<organism evidence="8 9">
    <name type="scientific">Linnemannia gamsii</name>
    <dbReference type="NCBI Taxonomy" id="64522"/>
    <lineage>
        <taxon>Eukaryota</taxon>
        <taxon>Fungi</taxon>
        <taxon>Fungi incertae sedis</taxon>
        <taxon>Mucoromycota</taxon>
        <taxon>Mortierellomycotina</taxon>
        <taxon>Mortierellomycetes</taxon>
        <taxon>Mortierellales</taxon>
        <taxon>Mortierellaceae</taxon>
        <taxon>Linnemannia</taxon>
    </lineage>
</organism>
<proteinExistence type="predicted"/>
<feature type="transmembrane region" description="Helical" evidence="6">
    <location>
        <begin position="20"/>
        <end position="40"/>
    </location>
</feature>
<gene>
    <name evidence="8" type="primary">ERD1</name>
    <name evidence="8" type="ORF">BGZ96_001061</name>
</gene>
<feature type="region of interest" description="Disordered" evidence="5">
    <location>
        <begin position="344"/>
        <end position="434"/>
    </location>
</feature>
<evidence type="ECO:0000313" key="9">
    <source>
        <dbReference type="Proteomes" id="UP001194696"/>
    </source>
</evidence>
<feature type="transmembrane region" description="Helical" evidence="6">
    <location>
        <begin position="309"/>
        <end position="327"/>
    </location>
</feature>
<feature type="transmembrane region" description="Helical" evidence="6">
    <location>
        <begin position="147"/>
        <end position="169"/>
    </location>
</feature>
<dbReference type="PANTHER" id="PTHR10783:SF46">
    <property type="entry name" value="PROTEIN ERD1 HOMOLOG 2"/>
    <property type="match status" value="1"/>
</dbReference>
<keyword evidence="2 6" id="KW-0812">Transmembrane</keyword>
<feature type="transmembrane region" description="Helical" evidence="6">
    <location>
        <begin position="81"/>
        <end position="104"/>
    </location>
</feature>
<feature type="compositionally biased region" description="Low complexity" evidence="5">
    <location>
        <begin position="377"/>
        <end position="434"/>
    </location>
</feature>
<feature type="region of interest" description="Disordered" evidence="5">
    <location>
        <begin position="117"/>
        <end position="136"/>
    </location>
</feature>
<evidence type="ECO:0000256" key="6">
    <source>
        <dbReference type="SAM" id="Phobius"/>
    </source>
</evidence>
<keyword evidence="4 6" id="KW-0472">Membrane</keyword>
<evidence type="ECO:0000256" key="5">
    <source>
        <dbReference type="SAM" id="MobiDB-lite"/>
    </source>
</evidence>
<dbReference type="PROSITE" id="PS51380">
    <property type="entry name" value="EXS"/>
    <property type="match status" value="1"/>
</dbReference>
<dbReference type="InterPro" id="IPR004342">
    <property type="entry name" value="EXS_C"/>
</dbReference>
<keyword evidence="9" id="KW-1185">Reference proteome</keyword>